<sequence>MFTLRAASRRAFSTSIARRNLISEAYTREVRAFKAPKLSAKDAEGQVKPWSAPSAPKPPVVEGADAAELQAYAEAPVDVEGQTNSKSASPQANDEDWLAFEEEEGVAV</sequence>
<dbReference type="EMBL" id="CP017558">
    <property type="protein sequence ID" value="AOW06673.1"/>
    <property type="molecule type" value="Genomic_DNA"/>
</dbReference>
<evidence type="ECO:0000313" key="3">
    <source>
        <dbReference type="EMBL" id="RDW27308.1"/>
    </source>
</evidence>
<dbReference type="Proteomes" id="UP000182444">
    <property type="component" value="Chromosome 1F"/>
</dbReference>
<evidence type="ECO:0000256" key="1">
    <source>
        <dbReference type="SAM" id="MobiDB-lite"/>
    </source>
</evidence>
<protein>
    <submittedName>
        <fullName evidence="3">ATP synthase complex subunit H-domain-containing protein</fullName>
    </submittedName>
</protein>
<feature type="compositionally biased region" description="Polar residues" evidence="1">
    <location>
        <begin position="81"/>
        <end position="92"/>
    </location>
</feature>
<dbReference type="EMBL" id="KZ857330">
    <property type="protein sequence ID" value="RDW27308.1"/>
    <property type="molecule type" value="Genomic_DNA"/>
</dbReference>
<dbReference type="KEGG" id="yli:2908594"/>
<dbReference type="OMA" id="GHVQKFT"/>
<feature type="region of interest" description="Disordered" evidence="1">
    <location>
        <begin position="75"/>
        <end position="108"/>
    </location>
</feature>
<reference evidence="3 5" key="2">
    <citation type="submission" date="2018-07" db="EMBL/GenBank/DDBJ databases">
        <title>Draft Genome Assemblies for Five Robust Yarrowia lipolytica Strains Exhibiting High Lipid Production and Pentose Sugar Utilization and Sugar Alcohol Secretion from Undetoxified Lignocellulosic Biomass Hydrolysates.</title>
        <authorList>
            <consortium name="DOE Joint Genome Institute"/>
            <person name="Walker C."/>
            <person name="Ryu S."/>
            <person name="Na H."/>
            <person name="Zane M."/>
            <person name="LaButti K."/>
            <person name="Lipzen A."/>
            <person name="Haridas S."/>
            <person name="Barry K."/>
            <person name="Grigoriev I.V."/>
            <person name="Quarterman J."/>
            <person name="Slininger P."/>
            <person name="Dien B."/>
            <person name="Trinh C.T."/>
        </authorList>
    </citation>
    <scope>NUCLEOTIDE SEQUENCE [LARGE SCALE GENOMIC DNA]</scope>
    <source>
        <strain evidence="3 5">YB392</strain>
    </source>
</reference>
<dbReference type="RefSeq" id="XP_505006.1">
    <property type="nucleotide sequence ID" value="XM_505006.1"/>
</dbReference>
<dbReference type="GO" id="GO:0046933">
    <property type="term" value="F:proton-transporting ATP synthase activity, rotational mechanism"/>
    <property type="evidence" value="ECO:0007669"/>
    <property type="project" value="TreeGrafter"/>
</dbReference>
<feature type="compositionally biased region" description="Acidic residues" evidence="1">
    <location>
        <begin position="93"/>
        <end position="108"/>
    </location>
</feature>
<evidence type="ECO:0000313" key="5">
    <source>
        <dbReference type="Proteomes" id="UP000256601"/>
    </source>
</evidence>
<dbReference type="VEuPathDB" id="FungiDB:YALI0_F04774g"/>
<dbReference type="Pfam" id="PF10775">
    <property type="entry name" value="ATP_sub_h"/>
    <property type="match status" value="1"/>
</dbReference>
<name>A0A1H6PZJ0_YARLL</name>
<dbReference type="SMR" id="A0A1H6PZJ0"/>
<feature type="region of interest" description="Disordered" evidence="1">
    <location>
        <begin position="40"/>
        <end position="60"/>
    </location>
</feature>
<dbReference type="VEuPathDB" id="FungiDB:YALI1_F07384g"/>
<dbReference type="PANTHER" id="PTHR28207:SF1">
    <property type="entry name" value="ATP SYNTHASE SUBUNIT H, MITOCHONDRIAL"/>
    <property type="match status" value="1"/>
</dbReference>
<feature type="compositionally biased region" description="Low complexity" evidence="1">
    <location>
        <begin position="47"/>
        <end position="60"/>
    </location>
</feature>
<dbReference type="GeneID" id="2908594"/>
<dbReference type="PANTHER" id="PTHR28207">
    <property type="entry name" value="ATP SYNTHASE SUBUNIT H, MITOCHONDRIAL"/>
    <property type="match status" value="1"/>
</dbReference>
<dbReference type="InterPro" id="IPR019711">
    <property type="entry name" value="ATP_synth_F0_suH"/>
</dbReference>
<dbReference type="AlphaFoldDB" id="A0A1H6PZJ0"/>
<reference evidence="2 4" key="1">
    <citation type="journal article" date="2016" name="PLoS ONE">
        <title>Sequence Assembly of Yarrowia lipolytica Strain W29/CLIB89 Shows Transposable Element Diversity.</title>
        <authorList>
            <person name="Magnan C."/>
            <person name="Yu J."/>
            <person name="Chang I."/>
            <person name="Jahn E."/>
            <person name="Kanomata Y."/>
            <person name="Wu J."/>
            <person name="Zeller M."/>
            <person name="Oakes M."/>
            <person name="Baldi P."/>
            <person name="Sandmeyer S."/>
        </authorList>
    </citation>
    <scope>NUCLEOTIDE SEQUENCE [LARGE SCALE GENOMIC DNA]</scope>
    <source>
        <strain evidence="2">CLIB89</strain>
        <strain evidence="4">CLIB89(W29)</strain>
    </source>
</reference>
<organism evidence="2 4">
    <name type="scientific">Yarrowia lipolytica</name>
    <name type="common">Candida lipolytica</name>
    <dbReference type="NCBI Taxonomy" id="4952"/>
    <lineage>
        <taxon>Eukaryota</taxon>
        <taxon>Fungi</taxon>
        <taxon>Dikarya</taxon>
        <taxon>Ascomycota</taxon>
        <taxon>Saccharomycotina</taxon>
        <taxon>Dipodascomycetes</taxon>
        <taxon>Dipodascales</taxon>
        <taxon>Dipodascales incertae sedis</taxon>
        <taxon>Yarrowia</taxon>
    </lineage>
</organism>
<proteinExistence type="predicted"/>
<evidence type="ECO:0000313" key="4">
    <source>
        <dbReference type="Proteomes" id="UP000182444"/>
    </source>
</evidence>
<accession>A0A1H6PZJ0</accession>
<dbReference type="OrthoDB" id="274752at2759"/>
<dbReference type="Proteomes" id="UP000256601">
    <property type="component" value="Unassembled WGS sequence"/>
</dbReference>
<evidence type="ECO:0000313" key="2">
    <source>
        <dbReference type="EMBL" id="AOW06673.1"/>
    </source>
</evidence>
<gene>
    <name evidence="3" type="ORF">B0I71DRAFT_129358</name>
    <name evidence="2" type="ORF">YALI1_F07384g</name>
</gene>